<dbReference type="InterPro" id="IPR037231">
    <property type="entry name" value="NAP-like_sf"/>
</dbReference>
<feature type="region of interest" description="Disordered" evidence="3">
    <location>
        <begin position="1"/>
        <end position="28"/>
    </location>
</feature>
<dbReference type="PANTHER" id="PTHR11875">
    <property type="entry name" value="TESTIS-SPECIFIC Y-ENCODED PROTEIN"/>
    <property type="match status" value="1"/>
</dbReference>
<evidence type="ECO:0008006" key="6">
    <source>
        <dbReference type="Google" id="ProtNLM"/>
    </source>
</evidence>
<accession>A0AAD6YPZ1</accession>
<dbReference type="EMBL" id="JARJCW010000004">
    <property type="protein sequence ID" value="KAJ7225878.1"/>
    <property type="molecule type" value="Genomic_DNA"/>
</dbReference>
<evidence type="ECO:0000256" key="2">
    <source>
        <dbReference type="RuleBase" id="RU003876"/>
    </source>
</evidence>
<feature type="region of interest" description="Disordered" evidence="3">
    <location>
        <begin position="236"/>
        <end position="270"/>
    </location>
</feature>
<comment type="caution">
    <text evidence="4">The sequence shown here is derived from an EMBL/GenBank/DDBJ whole genome shotgun (WGS) entry which is preliminary data.</text>
</comment>
<reference evidence="4" key="1">
    <citation type="submission" date="2023-03" db="EMBL/GenBank/DDBJ databases">
        <title>Massive genome expansion in bonnet fungi (Mycena s.s.) driven by repeated elements and novel gene families across ecological guilds.</title>
        <authorList>
            <consortium name="Lawrence Berkeley National Laboratory"/>
            <person name="Harder C.B."/>
            <person name="Miyauchi S."/>
            <person name="Viragh M."/>
            <person name="Kuo A."/>
            <person name="Thoen E."/>
            <person name="Andreopoulos B."/>
            <person name="Lu D."/>
            <person name="Skrede I."/>
            <person name="Drula E."/>
            <person name="Henrissat B."/>
            <person name="Morin E."/>
            <person name="Kohler A."/>
            <person name="Barry K."/>
            <person name="LaButti K."/>
            <person name="Morin E."/>
            <person name="Salamov A."/>
            <person name="Lipzen A."/>
            <person name="Mereny Z."/>
            <person name="Hegedus B."/>
            <person name="Baldrian P."/>
            <person name="Stursova M."/>
            <person name="Weitz H."/>
            <person name="Taylor A."/>
            <person name="Grigoriev I.V."/>
            <person name="Nagy L.G."/>
            <person name="Martin F."/>
            <person name="Kauserud H."/>
        </authorList>
    </citation>
    <scope>NUCLEOTIDE SEQUENCE</scope>
    <source>
        <strain evidence="4">9144</strain>
    </source>
</reference>
<dbReference type="AlphaFoldDB" id="A0AAD6YPZ1"/>
<keyword evidence="5" id="KW-1185">Reference proteome</keyword>
<organism evidence="4 5">
    <name type="scientific">Mycena pura</name>
    <dbReference type="NCBI Taxonomy" id="153505"/>
    <lineage>
        <taxon>Eukaryota</taxon>
        <taxon>Fungi</taxon>
        <taxon>Dikarya</taxon>
        <taxon>Basidiomycota</taxon>
        <taxon>Agaricomycotina</taxon>
        <taxon>Agaricomycetes</taxon>
        <taxon>Agaricomycetidae</taxon>
        <taxon>Agaricales</taxon>
        <taxon>Marasmiineae</taxon>
        <taxon>Mycenaceae</taxon>
        <taxon>Mycena</taxon>
    </lineage>
</organism>
<evidence type="ECO:0000313" key="4">
    <source>
        <dbReference type="EMBL" id="KAJ7225878.1"/>
    </source>
</evidence>
<feature type="compositionally biased region" description="Acidic residues" evidence="3">
    <location>
        <begin position="240"/>
        <end position="259"/>
    </location>
</feature>
<sequence length="270" mass="30503">MAKGGVKRASPGADEEKNPLANVELSDEDAKNLQKAQRDLGRVELAMDRLGQTKIMPAYERRRAAVKGISKFWPVALMNHSHFAFFAQHSADQLALSYLEDLWIARDAVEPRCYTIEFHFKENKFFTNTVLKKEYRYQAPAATAENDKPDENGITDTMLDFSWERDVEPQAFKIDWKDADKALTKLYPSEAAEDDDDPVDSGSFFNFFEKAADPADLGITIANDVFPEAIEYFLGQAGGDELDSGDEDDDDDDDAEEIDLEKPRSKKQKI</sequence>
<dbReference type="Gene3D" id="3.30.1120.90">
    <property type="entry name" value="Nucleosome assembly protein"/>
    <property type="match status" value="1"/>
</dbReference>
<dbReference type="GO" id="GO:0006334">
    <property type="term" value="P:nucleosome assembly"/>
    <property type="evidence" value="ECO:0007669"/>
    <property type="project" value="InterPro"/>
</dbReference>
<dbReference type="Pfam" id="PF00956">
    <property type="entry name" value="NAP"/>
    <property type="match status" value="1"/>
</dbReference>
<dbReference type="InterPro" id="IPR002164">
    <property type="entry name" value="NAP_family"/>
</dbReference>
<gene>
    <name evidence="4" type="ORF">GGX14DRAFT_422715</name>
</gene>
<proteinExistence type="inferred from homology"/>
<name>A0AAD6YPZ1_9AGAR</name>
<evidence type="ECO:0000256" key="1">
    <source>
        <dbReference type="ARBA" id="ARBA00009947"/>
    </source>
</evidence>
<comment type="similarity">
    <text evidence="1 2">Belongs to the nucleosome assembly protein (NAP) family.</text>
</comment>
<dbReference type="SUPFAM" id="SSF143113">
    <property type="entry name" value="NAP-like"/>
    <property type="match status" value="1"/>
</dbReference>
<dbReference type="GO" id="GO:0005634">
    <property type="term" value="C:nucleus"/>
    <property type="evidence" value="ECO:0007669"/>
    <property type="project" value="InterPro"/>
</dbReference>
<evidence type="ECO:0000313" key="5">
    <source>
        <dbReference type="Proteomes" id="UP001219525"/>
    </source>
</evidence>
<dbReference type="Proteomes" id="UP001219525">
    <property type="component" value="Unassembled WGS sequence"/>
</dbReference>
<evidence type="ECO:0000256" key="3">
    <source>
        <dbReference type="SAM" id="MobiDB-lite"/>
    </source>
</evidence>
<protein>
    <recommendedName>
        <fullName evidence="6">Template-activating factor I</fullName>
    </recommendedName>
</protein>